<sequence length="643" mass="71351">MNILYEEDGNFKVGSIMTDNTSSLQIESLSGKRSKIKAANVMLRFTQPVLGEFIAQAERIAEQIEVEFLWECCPPEEFGFEQIAAEYFGHNTPSSLEAAAVLIRLHGAPIYFHRKGKGRYRAAPADVLKAALAGAEKKRQQLATQARYTEQLSKFELPAEFAEHIQHLLYQPDRNTLEVKALEAACVATHLSAAHLLHRCGALPSTHDFHFNKFLFENFPKGTGFPAVELSTWAELPLATAQAFSIDDASTTEIDDAFSVEKLANGHWRIGVHIAAPALGLPRDSAGDAIAGSRLSTVYMPGQKITMLPDSVVQAFTLNADHVCPALSMYLEVDSGTLLITSSESRVERVHIAANLRHDTLEPLFNEETLAAGRLDYVYAPELRLLWDFANKLEALRGKASDNSTAQVDYNFSIVEDRVSITTRRRGSPIDKVVSELMILVNSTWGKQLDEHGFPGIYRTQNNGKVKMSTVAAPHQGLGVAQYMWSSSPLRRYVDMVNQRQIIAMLNGNEPVYPKNDPALYAVVRDFETMYGIYNDFQRQMERYWCLRWLQQEKAAVALSHPIGEGADASLSELVVTGIVLRENLVKLTSIPLVFKAHSLPELPANSKVTLAVGEIDLLDLNIHTRFVGAETPAELPTEEAIC</sequence>
<evidence type="ECO:0000259" key="1">
    <source>
        <dbReference type="SMART" id="SM00955"/>
    </source>
</evidence>
<feature type="domain" description="RNB" evidence="1">
    <location>
        <begin position="235"/>
        <end position="508"/>
    </location>
</feature>
<keyword evidence="2" id="KW-0378">Hydrolase</keyword>
<comment type="caution">
    <text evidence="2">The sequence shown here is derived from an EMBL/GenBank/DDBJ whole genome shotgun (WGS) entry which is preliminary data.</text>
</comment>
<protein>
    <submittedName>
        <fullName evidence="2">Putative exoribonuclease II</fullName>
        <ecNumber evidence="2">3.1.13.1</ecNumber>
    </submittedName>
</protein>
<gene>
    <name evidence="2" type="ORF">CARN6_2289</name>
</gene>
<dbReference type="PANTHER" id="PTHR23355">
    <property type="entry name" value="RIBONUCLEASE"/>
    <property type="match status" value="1"/>
</dbReference>
<reference evidence="2" key="1">
    <citation type="submission" date="2009-10" db="EMBL/GenBank/DDBJ databases">
        <title>Diversity of trophic interactions inside an arsenic-rich microbial ecosystem.</title>
        <authorList>
            <person name="Bertin P.N."/>
            <person name="Heinrich-Salmeron A."/>
            <person name="Pelletier E."/>
            <person name="Goulhen-Chollet F."/>
            <person name="Arsene-Ploetze F."/>
            <person name="Gallien S."/>
            <person name="Calteau A."/>
            <person name="Vallenet D."/>
            <person name="Casiot C."/>
            <person name="Chane-Woon-Ming B."/>
            <person name="Giloteaux L."/>
            <person name="Barakat M."/>
            <person name="Bonnefoy V."/>
            <person name="Bruneel O."/>
            <person name="Chandler M."/>
            <person name="Cleiss J."/>
            <person name="Duran R."/>
            <person name="Elbaz-Poulichet F."/>
            <person name="Fonknechten N."/>
            <person name="Lauga B."/>
            <person name="Mornico D."/>
            <person name="Ortet P."/>
            <person name="Schaeffer C."/>
            <person name="Siguier P."/>
            <person name="Alexander Thil Smith A."/>
            <person name="Van Dorsselaer A."/>
            <person name="Weissenbach J."/>
            <person name="Medigue C."/>
            <person name="Le Paslier D."/>
        </authorList>
    </citation>
    <scope>NUCLEOTIDE SEQUENCE</scope>
</reference>
<dbReference type="InterPro" id="IPR050180">
    <property type="entry name" value="RNR_Ribonuclease"/>
</dbReference>
<proteinExistence type="predicted"/>
<dbReference type="Pfam" id="PF00773">
    <property type="entry name" value="RNB"/>
    <property type="match status" value="2"/>
</dbReference>
<dbReference type="GO" id="GO:0008859">
    <property type="term" value="F:exoribonuclease II activity"/>
    <property type="evidence" value="ECO:0007669"/>
    <property type="project" value="UniProtKB-EC"/>
</dbReference>
<dbReference type="GO" id="GO:0003723">
    <property type="term" value="F:RNA binding"/>
    <property type="evidence" value="ECO:0007669"/>
    <property type="project" value="InterPro"/>
</dbReference>
<name>E6QNF9_9ZZZZ</name>
<dbReference type="SMART" id="SM00955">
    <property type="entry name" value="RNB"/>
    <property type="match status" value="1"/>
</dbReference>
<dbReference type="InterPro" id="IPR001900">
    <property type="entry name" value="RNase_II/R"/>
</dbReference>
<dbReference type="PANTHER" id="PTHR23355:SF9">
    <property type="entry name" value="DIS3-LIKE EXONUCLEASE 2"/>
    <property type="match status" value="1"/>
</dbReference>
<accession>E6QNF9</accession>
<dbReference type="AlphaFoldDB" id="E6QNF9"/>
<dbReference type="InterPro" id="IPR012340">
    <property type="entry name" value="NA-bd_OB-fold"/>
</dbReference>
<dbReference type="GO" id="GO:0006402">
    <property type="term" value="P:mRNA catabolic process"/>
    <property type="evidence" value="ECO:0007669"/>
    <property type="project" value="TreeGrafter"/>
</dbReference>
<dbReference type="EMBL" id="CABQ01000271">
    <property type="protein sequence ID" value="CBI08780.1"/>
    <property type="molecule type" value="Genomic_DNA"/>
</dbReference>
<evidence type="ECO:0000313" key="2">
    <source>
        <dbReference type="EMBL" id="CBI08780.1"/>
    </source>
</evidence>
<dbReference type="EC" id="3.1.13.1" evidence="2"/>
<organism evidence="2">
    <name type="scientific">mine drainage metagenome</name>
    <dbReference type="NCBI Taxonomy" id="410659"/>
    <lineage>
        <taxon>unclassified sequences</taxon>
        <taxon>metagenomes</taxon>
        <taxon>ecological metagenomes</taxon>
    </lineage>
</organism>
<dbReference type="SUPFAM" id="SSF50249">
    <property type="entry name" value="Nucleic acid-binding proteins"/>
    <property type="match status" value="1"/>
</dbReference>
<dbReference type="GO" id="GO:0005829">
    <property type="term" value="C:cytosol"/>
    <property type="evidence" value="ECO:0007669"/>
    <property type="project" value="TreeGrafter"/>
</dbReference>